<keyword evidence="3" id="KW-1185">Reference proteome</keyword>
<evidence type="ECO:0000313" key="3">
    <source>
        <dbReference type="Proteomes" id="UP001139971"/>
    </source>
</evidence>
<dbReference type="AlphaFoldDB" id="A0A9X4BJ17"/>
<reference evidence="2" key="1">
    <citation type="submission" date="2023-02" db="EMBL/GenBank/DDBJ databases">
        <title>Tahibacter soli sp. nov. isolated from soil.</title>
        <authorList>
            <person name="Baek J.H."/>
            <person name="Lee J.K."/>
            <person name="Choi D.G."/>
            <person name="Jeon C.O."/>
        </authorList>
    </citation>
    <scope>NUCLEOTIDE SEQUENCE</scope>
    <source>
        <strain evidence="2">BL</strain>
    </source>
</reference>
<feature type="signal peptide" evidence="1">
    <location>
        <begin position="1"/>
        <end position="20"/>
    </location>
</feature>
<feature type="chain" id="PRO_5040967913" evidence="1">
    <location>
        <begin position="21"/>
        <end position="181"/>
    </location>
</feature>
<keyword evidence="1" id="KW-0732">Signal</keyword>
<evidence type="ECO:0000256" key="1">
    <source>
        <dbReference type="SAM" id="SignalP"/>
    </source>
</evidence>
<dbReference type="EMBL" id="JAOVZO020000018">
    <property type="protein sequence ID" value="MDC8014188.1"/>
    <property type="molecule type" value="Genomic_DNA"/>
</dbReference>
<proteinExistence type="predicted"/>
<dbReference type="RefSeq" id="WP_263541827.1">
    <property type="nucleotide sequence ID" value="NZ_JAOVZO020000018.1"/>
</dbReference>
<dbReference type="Gene3D" id="2.40.160.10">
    <property type="entry name" value="Porin"/>
    <property type="match status" value="1"/>
</dbReference>
<organism evidence="2 3">
    <name type="scientific">Tahibacter soli</name>
    <dbReference type="NCBI Taxonomy" id="2983605"/>
    <lineage>
        <taxon>Bacteria</taxon>
        <taxon>Pseudomonadati</taxon>
        <taxon>Pseudomonadota</taxon>
        <taxon>Gammaproteobacteria</taxon>
        <taxon>Lysobacterales</taxon>
        <taxon>Rhodanobacteraceae</taxon>
        <taxon>Tahibacter</taxon>
    </lineage>
</organism>
<comment type="caution">
    <text evidence="2">The sequence shown here is derived from an EMBL/GenBank/DDBJ whole genome shotgun (WGS) entry which is preliminary data.</text>
</comment>
<accession>A0A9X4BJ17</accession>
<sequence length="181" mass="19652">MKRSALALAALMALPFASHAADLSYSYLEADYVHVNPDDFDNVDGYALRGSGAINENFNLIAGWTKINQDAPFPDTKAWYLGFGYHVPIADKTDLFAELAYNKETTFDNDGASARVGVRSALAQNFEGAAFVAYQKLDHTEANRALGVSGQYKFTPTFGINAEAAVGNNDRTILVGPRLSF</sequence>
<gene>
    <name evidence="2" type="ORF">OD750_016705</name>
</gene>
<dbReference type="Proteomes" id="UP001139971">
    <property type="component" value="Unassembled WGS sequence"/>
</dbReference>
<protein>
    <submittedName>
        <fullName evidence="2">Uncharacterized protein</fullName>
    </submittedName>
</protein>
<dbReference type="SUPFAM" id="SSF56935">
    <property type="entry name" value="Porins"/>
    <property type="match status" value="1"/>
</dbReference>
<dbReference type="InterPro" id="IPR023614">
    <property type="entry name" value="Porin_dom_sf"/>
</dbReference>
<name>A0A9X4BJ17_9GAMM</name>
<evidence type="ECO:0000313" key="2">
    <source>
        <dbReference type="EMBL" id="MDC8014188.1"/>
    </source>
</evidence>